<dbReference type="EMBL" id="NEVH01019373">
    <property type="protein sequence ID" value="PNF22724.1"/>
    <property type="molecule type" value="Genomic_DNA"/>
</dbReference>
<evidence type="ECO:0000256" key="8">
    <source>
        <dbReference type="ARBA" id="ARBA00023163"/>
    </source>
</evidence>
<evidence type="ECO:0000259" key="12">
    <source>
        <dbReference type="PROSITE" id="PS51505"/>
    </source>
</evidence>
<feature type="compositionally biased region" description="Low complexity" evidence="11">
    <location>
        <begin position="296"/>
        <end position="311"/>
    </location>
</feature>
<dbReference type="GO" id="GO:0008270">
    <property type="term" value="F:zinc ion binding"/>
    <property type="evidence" value="ECO:0007669"/>
    <property type="project" value="UniProtKB-UniRule"/>
</dbReference>
<feature type="domain" description="SCA7" evidence="12">
    <location>
        <begin position="208"/>
        <end position="275"/>
    </location>
</feature>
<comment type="domain">
    <text evidence="10">The long N-terminal helix forms part of the 'assembly lobe' of the SAGA deubiquitination module.</text>
</comment>
<comment type="subcellular location">
    <subcellularLocation>
        <location evidence="1 10">Nucleus</location>
    </subcellularLocation>
</comment>
<dbReference type="FunFam" id="3.30.160.60:FF:000118">
    <property type="entry name" value="Ataxin-7-like protein 3"/>
    <property type="match status" value="1"/>
</dbReference>
<proteinExistence type="inferred from homology"/>
<evidence type="ECO:0000256" key="6">
    <source>
        <dbReference type="ARBA" id="ARBA00023015"/>
    </source>
</evidence>
<feature type="zinc finger region" description="SGF11-type" evidence="10">
    <location>
        <begin position="94"/>
        <end position="115"/>
    </location>
</feature>
<dbReference type="InterPro" id="IPR051078">
    <property type="entry name" value="SGF11"/>
</dbReference>
<dbReference type="InterPro" id="IPR013246">
    <property type="entry name" value="SAGA_su_Sgf11"/>
</dbReference>
<accession>A0A2J7Q2C0</accession>
<comment type="domain">
    <text evidence="10">The C-terminal SGF11-type zinc-finger domain forms part of the 'catalytic lobe' of the SAGA deubiquitination module.</text>
</comment>
<dbReference type="OrthoDB" id="21557at2759"/>
<dbReference type="Pfam" id="PF08313">
    <property type="entry name" value="SCA7"/>
    <property type="match status" value="1"/>
</dbReference>
<feature type="compositionally biased region" description="Basic residues" evidence="11">
    <location>
        <begin position="312"/>
        <end position="331"/>
    </location>
</feature>
<dbReference type="InterPro" id="IPR013243">
    <property type="entry name" value="SCA7_dom"/>
</dbReference>
<dbReference type="InParanoid" id="A0A2J7Q2C0"/>
<feature type="compositionally biased region" description="Low complexity" evidence="11">
    <location>
        <begin position="332"/>
        <end position="346"/>
    </location>
</feature>
<evidence type="ECO:0000256" key="5">
    <source>
        <dbReference type="ARBA" id="ARBA00022853"/>
    </source>
</evidence>
<feature type="region of interest" description="Disordered" evidence="11">
    <location>
        <begin position="139"/>
        <end position="200"/>
    </location>
</feature>
<dbReference type="Proteomes" id="UP000235965">
    <property type="component" value="Unassembled WGS sequence"/>
</dbReference>
<keyword evidence="2 10" id="KW-0479">Metal-binding</keyword>
<evidence type="ECO:0000256" key="2">
    <source>
        <dbReference type="ARBA" id="ARBA00022723"/>
    </source>
</evidence>
<dbReference type="GO" id="GO:0003713">
    <property type="term" value="F:transcription coactivator activity"/>
    <property type="evidence" value="ECO:0007669"/>
    <property type="project" value="UniProtKB-UniRule"/>
</dbReference>
<evidence type="ECO:0000256" key="9">
    <source>
        <dbReference type="ARBA" id="ARBA00023242"/>
    </source>
</evidence>
<evidence type="ECO:0000256" key="7">
    <source>
        <dbReference type="ARBA" id="ARBA00023159"/>
    </source>
</evidence>
<dbReference type="PANTHER" id="PTHR46367:SF1">
    <property type="entry name" value="ATAXIN-7-LIKE PROTEIN 3"/>
    <property type="match status" value="1"/>
</dbReference>
<evidence type="ECO:0000256" key="11">
    <source>
        <dbReference type="SAM" id="MobiDB-lite"/>
    </source>
</evidence>
<dbReference type="GO" id="GO:0071819">
    <property type="term" value="C:DUBm complex"/>
    <property type="evidence" value="ECO:0007669"/>
    <property type="project" value="UniProtKB-UniRule"/>
</dbReference>
<feature type="compositionally biased region" description="Low complexity" evidence="11">
    <location>
        <begin position="183"/>
        <end position="200"/>
    </location>
</feature>
<keyword evidence="7 10" id="KW-0010">Activator</keyword>
<dbReference type="GO" id="GO:0000124">
    <property type="term" value="C:SAGA complex"/>
    <property type="evidence" value="ECO:0007669"/>
    <property type="project" value="UniProtKB-UniRule"/>
</dbReference>
<keyword evidence="6 10" id="KW-0805">Transcription regulation</keyword>
<dbReference type="PROSITE" id="PS51505">
    <property type="entry name" value="SCA7"/>
    <property type="match status" value="1"/>
</dbReference>
<evidence type="ECO:0000256" key="1">
    <source>
        <dbReference type="ARBA" id="ARBA00004123"/>
    </source>
</evidence>
<dbReference type="GO" id="GO:0006325">
    <property type="term" value="P:chromatin organization"/>
    <property type="evidence" value="ECO:0007669"/>
    <property type="project" value="UniProtKB-KW"/>
</dbReference>
<sequence length="346" mass="38513">MATTEEKELELIRQFKLYMSDPENVILAANSVFEKLVDDVILGVVFEVHYAAKAGLFDLEDGAQEEKTNCEIMDGSDVDIFGQQPIKKAQECICYCPTCKHSLAASRFAPHLAKCMGMGRNSSRIASRRIANNSKESVAYSGMMSDDEDDADWTATPDRRRKKRERNGSRRSKNQKTVRNGDVTVESNVSTEVSSSSINPSNMNYDGMTYEEKKSLLMQICGVISEHTRRLCTRSMRCPQHSDEQRRAVRASLLGSQLSEASATSDIIQVDVDTYEEGDGQSMRESLGRSWEQEHSNTSSPADSASTSSSSSKKREKLPKSKSKNSSKNHKSSPNFPNNNHHSQGD</sequence>
<feature type="region of interest" description="Disordered" evidence="11">
    <location>
        <begin position="277"/>
        <end position="346"/>
    </location>
</feature>
<comment type="function">
    <text evidence="10">Component of the transcription regulatory histone acetylation (HAT) complex SAGA, a multiprotein complex that activates transcription by remodeling chromatin and mediating histone acetylation and deubiquitination. Within the SAGA complex, participates in a subcomplex that specifically deubiquitinates histone H2B. The SAGA complex is recruited to specific gene promoters by activators, where it is required for transcription.</text>
</comment>
<comment type="caution">
    <text evidence="13">The sequence shown here is derived from an EMBL/GenBank/DDBJ whole genome shotgun (WGS) entry which is preliminary data.</text>
</comment>
<dbReference type="GO" id="GO:0006357">
    <property type="term" value="P:regulation of transcription by RNA polymerase II"/>
    <property type="evidence" value="ECO:0007669"/>
    <property type="project" value="TreeGrafter"/>
</dbReference>
<dbReference type="HAMAP" id="MF_03047">
    <property type="entry name" value="Sgf11"/>
    <property type="match status" value="1"/>
</dbReference>
<evidence type="ECO:0000256" key="4">
    <source>
        <dbReference type="ARBA" id="ARBA00022833"/>
    </source>
</evidence>
<name>A0A2J7Q2C0_9NEOP</name>
<organism evidence="13 14">
    <name type="scientific">Cryptotermes secundus</name>
    <dbReference type="NCBI Taxonomy" id="105785"/>
    <lineage>
        <taxon>Eukaryota</taxon>
        <taxon>Metazoa</taxon>
        <taxon>Ecdysozoa</taxon>
        <taxon>Arthropoda</taxon>
        <taxon>Hexapoda</taxon>
        <taxon>Insecta</taxon>
        <taxon>Pterygota</taxon>
        <taxon>Neoptera</taxon>
        <taxon>Polyneoptera</taxon>
        <taxon>Dictyoptera</taxon>
        <taxon>Blattodea</taxon>
        <taxon>Blattoidea</taxon>
        <taxon>Termitoidae</taxon>
        <taxon>Kalotermitidae</taxon>
        <taxon>Cryptotermitinae</taxon>
        <taxon>Cryptotermes</taxon>
    </lineage>
</organism>
<protein>
    <recommendedName>
        <fullName evidence="10">SAGA-associated factor 11 homolog</fullName>
    </recommendedName>
</protein>
<dbReference type="PANTHER" id="PTHR46367">
    <property type="entry name" value="ATAXIN-7-LIKE PROTEIN 3"/>
    <property type="match status" value="1"/>
</dbReference>
<reference evidence="13 14" key="1">
    <citation type="submission" date="2017-12" db="EMBL/GenBank/DDBJ databases">
        <title>Hemimetabolous genomes reveal molecular basis of termite eusociality.</title>
        <authorList>
            <person name="Harrison M.C."/>
            <person name="Jongepier E."/>
            <person name="Robertson H.M."/>
            <person name="Arning N."/>
            <person name="Bitard-Feildel T."/>
            <person name="Chao H."/>
            <person name="Childers C.P."/>
            <person name="Dinh H."/>
            <person name="Doddapaneni H."/>
            <person name="Dugan S."/>
            <person name="Gowin J."/>
            <person name="Greiner C."/>
            <person name="Han Y."/>
            <person name="Hu H."/>
            <person name="Hughes D.S.T."/>
            <person name="Huylmans A.-K."/>
            <person name="Kemena C."/>
            <person name="Kremer L.P.M."/>
            <person name="Lee S.L."/>
            <person name="Lopez-Ezquerra A."/>
            <person name="Mallet L."/>
            <person name="Monroy-Kuhn J.M."/>
            <person name="Moser A."/>
            <person name="Murali S.C."/>
            <person name="Muzny D.M."/>
            <person name="Otani S."/>
            <person name="Piulachs M.-D."/>
            <person name="Poelchau M."/>
            <person name="Qu J."/>
            <person name="Schaub F."/>
            <person name="Wada-Katsumata A."/>
            <person name="Worley K.C."/>
            <person name="Xie Q."/>
            <person name="Ylla G."/>
            <person name="Poulsen M."/>
            <person name="Gibbs R.A."/>
            <person name="Schal C."/>
            <person name="Richards S."/>
            <person name="Belles X."/>
            <person name="Korb J."/>
            <person name="Bornberg-Bauer E."/>
        </authorList>
    </citation>
    <scope>NUCLEOTIDE SEQUENCE [LARGE SCALE GENOMIC DNA]</scope>
    <source>
        <tissue evidence="13">Whole body</tissue>
    </source>
</reference>
<evidence type="ECO:0000256" key="10">
    <source>
        <dbReference type="HAMAP-Rule" id="MF_03047"/>
    </source>
</evidence>
<keyword evidence="4 10" id="KW-0862">Zinc</keyword>
<dbReference type="AlphaFoldDB" id="A0A2J7Q2C0"/>
<dbReference type="STRING" id="105785.A0A2J7Q2C0"/>
<dbReference type="Gene3D" id="3.30.160.60">
    <property type="entry name" value="Classic Zinc Finger"/>
    <property type="match status" value="1"/>
</dbReference>
<keyword evidence="14" id="KW-1185">Reference proteome</keyword>
<keyword evidence="9 10" id="KW-0539">Nucleus</keyword>
<evidence type="ECO:0000313" key="13">
    <source>
        <dbReference type="EMBL" id="PNF22724.1"/>
    </source>
</evidence>
<keyword evidence="8 10" id="KW-0804">Transcription</keyword>
<gene>
    <name evidence="10" type="primary">Sgf11</name>
    <name evidence="13" type="ORF">B7P43_G07134</name>
</gene>
<keyword evidence="3 10" id="KW-0863">Zinc-finger</keyword>
<evidence type="ECO:0000256" key="3">
    <source>
        <dbReference type="ARBA" id="ARBA00022771"/>
    </source>
</evidence>
<dbReference type="Gene3D" id="6.10.140.1270">
    <property type="match status" value="1"/>
</dbReference>
<comment type="subunit">
    <text evidence="10">Component of some SAGA transcription coactivator-HAT complexes. Within the SAGA complex, participates to a subcomplex of SAGA called the DUB module (deubiquitination module).</text>
</comment>
<evidence type="ECO:0000313" key="14">
    <source>
        <dbReference type="Proteomes" id="UP000235965"/>
    </source>
</evidence>
<keyword evidence="5 10" id="KW-0156">Chromatin regulator</keyword>
<feature type="compositionally biased region" description="Basic residues" evidence="11">
    <location>
        <begin position="159"/>
        <end position="176"/>
    </location>
</feature>
<comment type="similarity">
    <text evidence="10">Belongs to the SGF11 family.</text>
</comment>
<dbReference type="Pfam" id="PF08209">
    <property type="entry name" value="Sgf11"/>
    <property type="match status" value="1"/>
</dbReference>